<keyword evidence="6 7" id="KW-0472">Membrane</keyword>
<reference evidence="9 10" key="1">
    <citation type="journal article" date="2024" name="Int. J. Syst. Evol. Microbiol.">
        <title>Virgibacillus tibetensis sp. nov., isolated from salt lake on the Tibetan Plateau of China.</title>
        <authorList>
            <person name="Phurbu D."/>
            <person name="Liu Z.-X."/>
            <person name="Wang R."/>
            <person name="Zheng Y.-Y."/>
            <person name="Liu H.-C."/>
            <person name="Zhou Y.-G."/>
            <person name="Yu Y.-J."/>
            <person name="Li A.-H."/>
        </authorList>
    </citation>
    <scope>NUCLEOTIDE SEQUENCE [LARGE SCALE GENOMIC DNA]</scope>
    <source>
        <strain evidence="9 10">C22-A2</strain>
    </source>
</reference>
<dbReference type="PANTHER" id="PTHR43731">
    <property type="entry name" value="RHOMBOID PROTEASE"/>
    <property type="match status" value="1"/>
</dbReference>
<evidence type="ECO:0000313" key="10">
    <source>
        <dbReference type="Proteomes" id="UP001335737"/>
    </source>
</evidence>
<keyword evidence="10" id="KW-1185">Reference proteome</keyword>
<dbReference type="EC" id="3.4.21.-" evidence="9"/>
<dbReference type="InterPro" id="IPR022764">
    <property type="entry name" value="Peptidase_S54_rhomboid_dom"/>
</dbReference>
<feature type="transmembrane region" description="Helical" evidence="7">
    <location>
        <begin position="99"/>
        <end position="118"/>
    </location>
</feature>
<dbReference type="InterPro" id="IPR035952">
    <property type="entry name" value="Rhomboid-like_sf"/>
</dbReference>
<dbReference type="InterPro" id="IPR050925">
    <property type="entry name" value="Rhomboid_protease_S54"/>
</dbReference>
<comment type="subcellular location">
    <subcellularLocation>
        <location evidence="1">Membrane</location>
        <topology evidence="1">Multi-pass membrane protein</topology>
    </subcellularLocation>
</comment>
<comment type="caution">
    <text evidence="9">The sequence shown here is derived from an EMBL/GenBank/DDBJ whole genome shotgun (WGS) entry which is preliminary data.</text>
</comment>
<feature type="transmembrane region" description="Helical" evidence="7">
    <location>
        <begin position="67"/>
        <end position="87"/>
    </location>
</feature>
<evidence type="ECO:0000313" key="9">
    <source>
        <dbReference type="EMBL" id="MEC5424695.1"/>
    </source>
</evidence>
<accession>A0ABU6KIJ0</accession>
<evidence type="ECO:0000256" key="5">
    <source>
        <dbReference type="ARBA" id="ARBA00022989"/>
    </source>
</evidence>
<dbReference type="SUPFAM" id="SSF144091">
    <property type="entry name" value="Rhomboid-like"/>
    <property type="match status" value="1"/>
</dbReference>
<dbReference type="EMBL" id="JARZFX010000007">
    <property type="protein sequence ID" value="MEC5424695.1"/>
    <property type="molecule type" value="Genomic_DNA"/>
</dbReference>
<dbReference type="GO" id="GO:0006508">
    <property type="term" value="P:proteolysis"/>
    <property type="evidence" value="ECO:0007669"/>
    <property type="project" value="UniProtKB-KW"/>
</dbReference>
<evidence type="ECO:0000256" key="4">
    <source>
        <dbReference type="ARBA" id="ARBA00022801"/>
    </source>
</evidence>
<feature type="transmembrane region" description="Helical" evidence="7">
    <location>
        <begin position="181"/>
        <end position="201"/>
    </location>
</feature>
<dbReference type="Pfam" id="PF01694">
    <property type="entry name" value="Rhomboid"/>
    <property type="match status" value="1"/>
</dbReference>
<name>A0ABU6KIJ0_9BACI</name>
<evidence type="ECO:0000256" key="2">
    <source>
        <dbReference type="ARBA" id="ARBA00009045"/>
    </source>
</evidence>
<evidence type="ECO:0000256" key="1">
    <source>
        <dbReference type="ARBA" id="ARBA00004141"/>
    </source>
</evidence>
<feature type="domain" description="Peptidase S54 rhomboid" evidence="8">
    <location>
        <begin position="58"/>
        <end position="195"/>
    </location>
</feature>
<keyword evidence="4 9" id="KW-0378">Hydrolase</keyword>
<keyword evidence="9" id="KW-0645">Protease</keyword>
<comment type="similarity">
    <text evidence="2">Belongs to the peptidase S54 family.</text>
</comment>
<dbReference type="Proteomes" id="UP001335737">
    <property type="component" value="Unassembled WGS sequence"/>
</dbReference>
<dbReference type="Gene3D" id="1.20.1540.10">
    <property type="entry name" value="Rhomboid-like"/>
    <property type="match status" value="1"/>
</dbReference>
<feature type="transmembrane region" description="Helical" evidence="7">
    <location>
        <begin position="157"/>
        <end position="175"/>
    </location>
</feature>
<evidence type="ECO:0000256" key="3">
    <source>
        <dbReference type="ARBA" id="ARBA00022692"/>
    </source>
</evidence>
<gene>
    <name evidence="9" type="ORF">QGM71_14440</name>
</gene>
<keyword evidence="5 7" id="KW-1133">Transmembrane helix</keyword>
<dbReference type="GO" id="GO:0008233">
    <property type="term" value="F:peptidase activity"/>
    <property type="evidence" value="ECO:0007669"/>
    <property type="project" value="UniProtKB-KW"/>
</dbReference>
<keyword evidence="3 7" id="KW-0812">Transmembrane</keyword>
<evidence type="ECO:0000256" key="7">
    <source>
        <dbReference type="SAM" id="Phobius"/>
    </source>
</evidence>
<organism evidence="9 10">
    <name type="scientific">Virgibacillus tibetensis</name>
    <dbReference type="NCBI Taxonomy" id="3042313"/>
    <lineage>
        <taxon>Bacteria</taxon>
        <taxon>Bacillati</taxon>
        <taxon>Bacillota</taxon>
        <taxon>Bacilli</taxon>
        <taxon>Bacillales</taxon>
        <taxon>Bacillaceae</taxon>
        <taxon>Virgibacillus</taxon>
    </lineage>
</organism>
<proteinExistence type="inferred from homology"/>
<evidence type="ECO:0000256" key="6">
    <source>
        <dbReference type="ARBA" id="ARBA00023136"/>
    </source>
</evidence>
<sequence>MFIRTERSIKEFVQFYPIVAGLIIIHLVLWLLIDFLRLPFGIELYQWGAGNNLFIHNGEYWRLITSIFLHGGLMHALFNSFALVLFGPALEQMLGKFKFIIAYLAAGLAGNIATYAIAPTAFYFHIGASGAVFGLFGIYAFMVAFRKHLIDQANSQIVMTIFIIGLIMTFVRPNINIYAHIFGFIGGFALAPLVLSGVRAYSPWRNRQYQDDGSIQFDPNRWRKKRIPQKIKKNILWIVLGILVLLGIWSRLT</sequence>
<dbReference type="RefSeq" id="WP_327608258.1">
    <property type="nucleotide sequence ID" value="NZ_JARZFX010000007.1"/>
</dbReference>
<feature type="transmembrane region" description="Helical" evidence="7">
    <location>
        <begin position="234"/>
        <end position="252"/>
    </location>
</feature>
<evidence type="ECO:0000259" key="8">
    <source>
        <dbReference type="Pfam" id="PF01694"/>
    </source>
</evidence>
<dbReference type="PANTHER" id="PTHR43731:SF14">
    <property type="entry name" value="PRESENILIN-ASSOCIATED RHOMBOID-LIKE PROTEIN, MITOCHONDRIAL"/>
    <property type="match status" value="1"/>
</dbReference>
<feature type="transmembrane region" description="Helical" evidence="7">
    <location>
        <begin position="12"/>
        <end position="33"/>
    </location>
</feature>
<feature type="transmembrane region" description="Helical" evidence="7">
    <location>
        <begin position="124"/>
        <end position="145"/>
    </location>
</feature>
<protein>
    <submittedName>
        <fullName evidence="9">Rhomboid family intramembrane serine protease</fullName>
        <ecNumber evidence="9">3.4.21.-</ecNumber>
    </submittedName>
</protein>